<evidence type="ECO:0000259" key="9">
    <source>
        <dbReference type="SMART" id="SM00642"/>
    </source>
</evidence>
<evidence type="ECO:0000256" key="6">
    <source>
        <dbReference type="ARBA" id="ARBA00023295"/>
    </source>
</evidence>
<dbReference type="NCBIfam" id="NF006968">
    <property type="entry name" value="PRK09441.1-1"/>
    <property type="match status" value="1"/>
</dbReference>
<dbReference type="GO" id="GO:0005509">
    <property type="term" value="F:calcium ion binding"/>
    <property type="evidence" value="ECO:0007669"/>
    <property type="project" value="InterPro"/>
</dbReference>
<dbReference type="GO" id="GO:0005975">
    <property type="term" value="P:carbohydrate metabolic process"/>
    <property type="evidence" value="ECO:0007669"/>
    <property type="project" value="InterPro"/>
</dbReference>
<feature type="domain" description="Glycosyl hydrolase family 13 catalytic" evidence="9">
    <location>
        <begin position="4"/>
        <end position="402"/>
    </location>
</feature>
<feature type="active site" description="Proton donor" evidence="7">
    <location>
        <position position="264"/>
    </location>
</feature>
<reference evidence="10 11" key="1">
    <citation type="submission" date="2014-10" db="EMBL/GenBank/DDBJ databases">
        <title>Pedobacter Kyungheensis.</title>
        <authorList>
            <person name="Anderson B.M."/>
            <person name="Newman J.D."/>
        </authorList>
    </citation>
    <scope>NUCLEOTIDE SEQUENCE [LARGE SCALE GENOMIC DNA]</scope>
    <source>
        <strain evidence="10 11">KACC 16221</strain>
    </source>
</reference>
<dbReference type="Pfam" id="PF09154">
    <property type="entry name" value="Alpha-amy_C_pro"/>
    <property type="match status" value="1"/>
</dbReference>
<dbReference type="SUPFAM" id="SSF51011">
    <property type="entry name" value="Glycosyl hydrolase domain"/>
    <property type="match status" value="1"/>
</dbReference>
<dbReference type="Gene3D" id="2.60.40.1180">
    <property type="entry name" value="Golgi alpha-mannosidase II"/>
    <property type="match status" value="1"/>
</dbReference>
<dbReference type="NCBIfam" id="NF006969">
    <property type="entry name" value="PRK09441.1-2"/>
    <property type="match status" value="1"/>
</dbReference>
<protein>
    <submittedName>
        <fullName evidence="10">Alpha-amylase</fullName>
    </submittedName>
</protein>
<dbReference type="SUPFAM" id="SSF51445">
    <property type="entry name" value="(Trans)glycosidases"/>
    <property type="match status" value="1"/>
</dbReference>
<feature type="binding site" evidence="8">
    <location>
        <position position="203"/>
    </location>
    <ligand>
        <name>Ca(2+)</name>
        <dbReference type="ChEBI" id="CHEBI:29108"/>
        <label>1</label>
    </ligand>
</feature>
<comment type="caution">
    <text evidence="10">The sequence shown here is derived from an EMBL/GenBank/DDBJ whole genome shotgun (WGS) entry which is preliminary data.</text>
</comment>
<keyword evidence="4" id="KW-0378">Hydrolase</keyword>
<dbReference type="OrthoDB" id="9806009at2"/>
<evidence type="ECO:0000256" key="3">
    <source>
        <dbReference type="ARBA" id="ARBA00022723"/>
    </source>
</evidence>
<feature type="binding site" evidence="8">
    <location>
        <position position="205"/>
    </location>
    <ligand>
        <name>Ca(2+)</name>
        <dbReference type="ChEBI" id="CHEBI:29108"/>
        <label>2</label>
    </ligand>
</feature>
<evidence type="ECO:0000256" key="2">
    <source>
        <dbReference type="ARBA" id="ARBA00008061"/>
    </source>
</evidence>
<evidence type="ECO:0000256" key="4">
    <source>
        <dbReference type="ARBA" id="ARBA00022801"/>
    </source>
</evidence>
<accession>A0A0C1FUX5</accession>
<feature type="active site" description="Nucleophile" evidence="7">
    <location>
        <position position="234"/>
    </location>
</feature>
<dbReference type="InterPro" id="IPR015237">
    <property type="entry name" value="Alpha-amylase_C_pro"/>
</dbReference>
<feature type="binding site" evidence="8">
    <location>
        <position position="418"/>
    </location>
    <ligand>
        <name>Ca(2+)</name>
        <dbReference type="ChEBI" id="CHEBI:29108"/>
        <label>3</label>
    </ligand>
</feature>
<name>A0A0C1FUX5_9SPHI</name>
<dbReference type="PIRSF" id="PIRSF001021">
    <property type="entry name" value="Alph-amls_thrmst"/>
    <property type="match status" value="1"/>
</dbReference>
<dbReference type="Pfam" id="PF00128">
    <property type="entry name" value="Alpha-amylase"/>
    <property type="match status" value="1"/>
</dbReference>
<dbReference type="RefSeq" id="WP_039479800.1">
    <property type="nucleotide sequence ID" value="NZ_JSYN01000027.1"/>
</dbReference>
<comment type="cofactor">
    <cofactor evidence="1">
        <name>Ca(2+)</name>
        <dbReference type="ChEBI" id="CHEBI:29108"/>
    </cofactor>
</comment>
<evidence type="ECO:0000256" key="5">
    <source>
        <dbReference type="ARBA" id="ARBA00023277"/>
    </source>
</evidence>
<dbReference type="GO" id="GO:0004553">
    <property type="term" value="F:hydrolase activity, hydrolyzing O-glycosyl compounds"/>
    <property type="evidence" value="ECO:0007669"/>
    <property type="project" value="InterPro"/>
</dbReference>
<dbReference type="PANTHER" id="PTHR43447">
    <property type="entry name" value="ALPHA-AMYLASE"/>
    <property type="match status" value="1"/>
</dbReference>
<keyword evidence="11" id="KW-1185">Reference proteome</keyword>
<keyword evidence="6" id="KW-0326">Glycosidase</keyword>
<feature type="binding site" evidence="8">
    <location>
        <position position="304"/>
    </location>
    <ligand>
        <name>Ca(2+)</name>
        <dbReference type="ChEBI" id="CHEBI:29108"/>
        <label>3</label>
    </ligand>
</feature>
<evidence type="ECO:0000256" key="8">
    <source>
        <dbReference type="PIRSR" id="PIRSR001021-2"/>
    </source>
</evidence>
<proteinExistence type="inferred from homology"/>
<keyword evidence="5" id="KW-0119">Carbohydrate metabolism</keyword>
<dbReference type="Proteomes" id="UP000031246">
    <property type="component" value="Unassembled WGS sequence"/>
</dbReference>
<comment type="similarity">
    <text evidence="2">Belongs to the glycosyl hydrolase 13 family.</text>
</comment>
<keyword evidence="3 8" id="KW-0479">Metal-binding</keyword>
<evidence type="ECO:0000313" key="11">
    <source>
        <dbReference type="Proteomes" id="UP000031246"/>
    </source>
</evidence>
<dbReference type="CDD" id="cd11318">
    <property type="entry name" value="AmyAc_bac_fung_AmyA"/>
    <property type="match status" value="1"/>
</dbReference>
<dbReference type="InterPro" id="IPR013780">
    <property type="entry name" value="Glyco_hydro_b"/>
</dbReference>
<dbReference type="Gene3D" id="2.40.30.140">
    <property type="match status" value="1"/>
</dbReference>
<feature type="binding site" evidence="8">
    <location>
        <position position="197"/>
    </location>
    <ligand>
        <name>Ca(2+)</name>
        <dbReference type="ChEBI" id="CHEBI:29108"/>
        <label>1</label>
    </ligand>
</feature>
<dbReference type="InterPro" id="IPR006047">
    <property type="entry name" value="GH13_cat_dom"/>
</dbReference>
<evidence type="ECO:0000256" key="1">
    <source>
        <dbReference type="ARBA" id="ARBA00001913"/>
    </source>
</evidence>
<feature type="binding site" evidence="8">
    <location>
        <position position="238"/>
    </location>
    <ligand>
        <name>Ca(2+)</name>
        <dbReference type="ChEBI" id="CHEBI:29108"/>
        <label>1</label>
    </ligand>
</feature>
<dbReference type="SMART" id="SM00642">
    <property type="entry name" value="Aamy"/>
    <property type="match status" value="1"/>
</dbReference>
<organism evidence="10 11">
    <name type="scientific">Pedobacter kyungheensis</name>
    <dbReference type="NCBI Taxonomy" id="1069985"/>
    <lineage>
        <taxon>Bacteria</taxon>
        <taxon>Pseudomonadati</taxon>
        <taxon>Bacteroidota</taxon>
        <taxon>Sphingobacteriia</taxon>
        <taxon>Sphingobacteriales</taxon>
        <taxon>Sphingobacteriaceae</taxon>
        <taxon>Pedobacter</taxon>
    </lineage>
</organism>
<dbReference type="InterPro" id="IPR013776">
    <property type="entry name" value="A-amylase_thermo"/>
</dbReference>
<feature type="binding site" evidence="8">
    <location>
        <position position="104"/>
    </location>
    <ligand>
        <name>Ca(2+)</name>
        <dbReference type="ChEBI" id="CHEBI:29108"/>
        <label>1</label>
    </ligand>
</feature>
<dbReference type="Gene3D" id="3.20.20.80">
    <property type="entry name" value="Glycosidases"/>
    <property type="match status" value="1"/>
</dbReference>
<keyword evidence="8" id="KW-0106">Calcium</keyword>
<dbReference type="EMBL" id="JSYN01000027">
    <property type="protein sequence ID" value="KIA91649.1"/>
    <property type="molecule type" value="Genomic_DNA"/>
</dbReference>
<dbReference type="AlphaFoldDB" id="A0A0C1FUX5"/>
<evidence type="ECO:0000256" key="7">
    <source>
        <dbReference type="PIRSR" id="PIRSR001021-1"/>
    </source>
</evidence>
<evidence type="ECO:0000313" key="10">
    <source>
        <dbReference type="EMBL" id="KIA91649.1"/>
    </source>
</evidence>
<sequence length="496" mass="56596">MQNQTLIQFFHWYYNEEQKLWTKVAKEASHLKSLGVTAVWLPPAYKSHNAAYDVGYAVYDLFDLGEFDQKGSLPTKYGSKDEYVQAIEALHQEGIAALADVVFNHKAGGDELEKIAVRTVNPEDRNEFTSDVFEIEAWTKFTFPGRQGKYSEFIWNHECFSGVDWAEDLQETAIYSIQNSYGEGFEAVPSTEFGNYDYLMFNDIDYRNRAVIEELKYWGEWVVETTGIDGFRLDAVKHINPDFIIEWIDHLNHKYSREFFIVAEDWNVEDIEGQLAYIETTGGRTQIFDSLLHHNFFLASKAGGEFDMSTIFEGTLVQVKPELAVTFVDNHDSQPLQALESYVEFWFRPLAYALILLRVQGIPCLFFPDLYGGIYDDKNEAGEDVHVELVGIPEVETMSKIRTALAYGEQRDYFDHSDCIGWTRAGDEEHENSGLAVLLSTGEDGFKQMELGAHFAGKTFVDALGNREEEVTIDENGWAEFYCKAGSVSVWVLKVG</sequence>
<dbReference type="InterPro" id="IPR017853">
    <property type="entry name" value="GH"/>
</dbReference>
<gene>
    <name evidence="10" type="ORF">OC25_19980</name>
</gene>